<accession>A0A328Q8Q5</accession>
<proteinExistence type="predicted"/>
<organism evidence="1 2">
    <name type="scientific">Methanosphaera stadtmanae</name>
    <dbReference type="NCBI Taxonomy" id="2317"/>
    <lineage>
        <taxon>Archaea</taxon>
        <taxon>Methanobacteriati</taxon>
        <taxon>Methanobacteriota</taxon>
        <taxon>Methanomada group</taxon>
        <taxon>Methanobacteria</taxon>
        <taxon>Methanobacteriales</taxon>
        <taxon>Methanobacteriaceae</taxon>
        <taxon>Methanosphaera</taxon>
    </lineage>
</organism>
<reference evidence="1 2" key="1">
    <citation type="submission" date="2017-05" db="EMBL/GenBank/DDBJ databases">
        <title>Host range expansion of the Methanosphaera genus to humans and monogastric animals involves recent and extensive reduction in genome content.</title>
        <authorList>
            <person name="Hoedt E.C."/>
            <person name="Volmer J.G."/>
            <person name="Parks D.H."/>
            <person name="Rosewarne C.P."/>
            <person name="Denman S.E."/>
            <person name="Mcsweeney C.S."/>
            <person name="O Cuiv P."/>
            <person name="Hugenholtz P."/>
            <person name="Tyson G.W."/>
            <person name="Morrison M."/>
        </authorList>
    </citation>
    <scope>NUCLEOTIDE SEQUENCE [LARGE SCALE GENOMIC DNA]</scope>
    <source>
        <strain evidence="1 2">PA5</strain>
    </source>
</reference>
<comment type="caution">
    <text evidence="1">The sequence shown here is derived from an EMBL/GenBank/DDBJ whole genome shotgun (WGS) entry which is preliminary data.</text>
</comment>
<evidence type="ECO:0000313" key="1">
    <source>
        <dbReference type="EMBL" id="RAP03209.1"/>
    </source>
</evidence>
<dbReference type="RefSeq" id="WP_112149473.1">
    <property type="nucleotide sequence ID" value="NZ_CAUHHK010000003.1"/>
</dbReference>
<dbReference type="EMBL" id="NGJK01000033">
    <property type="protein sequence ID" value="RAP03209.1"/>
    <property type="molecule type" value="Genomic_DNA"/>
</dbReference>
<evidence type="ECO:0000313" key="2">
    <source>
        <dbReference type="Proteomes" id="UP000248557"/>
    </source>
</evidence>
<sequence length="65" mass="7361">MMNMEYKVVDHVFFENGTEMSAPTDENMTRISGIIEKGIKYRGNGHISQTFGMSEQEGNDYVASH</sequence>
<protein>
    <submittedName>
        <fullName evidence="1">Uncharacterized protein</fullName>
    </submittedName>
</protein>
<dbReference type="Proteomes" id="UP000248557">
    <property type="component" value="Unassembled WGS sequence"/>
</dbReference>
<name>A0A328Q8Q5_9EURY</name>
<gene>
    <name evidence="1" type="ORF">CA615_03545</name>
</gene>
<dbReference type="AlphaFoldDB" id="A0A328Q8Q5"/>